<dbReference type="InterPro" id="IPR002035">
    <property type="entry name" value="VWF_A"/>
</dbReference>
<gene>
    <name evidence="5" type="ORF">FHS12_004523</name>
</gene>
<evidence type="ECO:0000256" key="1">
    <source>
        <dbReference type="SAM" id="MobiDB-lite"/>
    </source>
</evidence>
<sequence>MTPTRRMPRLALAFTIIALALTTSPAVADDTDTTENQRLQLVLDASGSMKEPAANGTKIQAARTALGHVIDTLPDQAQVGLRVYGAKVSTGPKACTDSQEVVAPGTDNRDQLRDAITAYKPLGETPIGYALQQAGKDLGSEGKRTIVLVSDGEPTCSPDPCEVARELSRDGIDLKIDVVGLSVDAKTRKKLRCIADAGHGSYFDADDAESLTERLTVTSTRAFRPFDFSGTPVTGSANPLDAPEIGVGQYLDQLPTKDGVTFYKIRRTVPGSTIHVGTTARTTVKGGGTGLLMTLSDDPNGVTECDRATSFDGISGGVRLLNASLNSWSSNPDDSCATVDSLVLSIKQSINNDLEDSPVEIVVFEEPPLAEGSEQSLPPADKAIEWEPMAPGKSTGEVVSGTSIASAPEIEPGSYTLDIRSGERQVFAIPLNWGERLQVQIDADLSEKTINTHSVNGGFEPNIISPTRGDESYNFGVHMPDDWSDLPLANMPNVDSWHWRKGAASHPVSYLNRSVVDQDMVASSLAGYRYIDVGYNIDNPDAVVEYDLTVKVLGQAGDGEPEYAEDGDAVAPDGDQDVAVEPQEPASSGPATDDDFPVVGATLTGIGALLLVGGIVATVLTTRKRRQIS</sequence>
<dbReference type="RefSeq" id="WP_183549916.1">
    <property type="nucleotide sequence ID" value="NZ_BMQT01000012.1"/>
</dbReference>
<protein>
    <submittedName>
        <fullName evidence="5">Ca-activated chloride channel family protein</fullName>
    </submittedName>
</protein>
<keyword evidence="6" id="KW-1185">Reference proteome</keyword>
<dbReference type="PROSITE" id="PS50234">
    <property type="entry name" value="VWFA"/>
    <property type="match status" value="1"/>
</dbReference>
<feature type="signal peptide" evidence="3">
    <location>
        <begin position="1"/>
        <end position="28"/>
    </location>
</feature>
<dbReference type="SMART" id="SM00327">
    <property type="entry name" value="VWA"/>
    <property type="match status" value="1"/>
</dbReference>
<accession>A0A7W5FAQ7</accession>
<evidence type="ECO:0000313" key="5">
    <source>
        <dbReference type="EMBL" id="MBB3091553.1"/>
    </source>
</evidence>
<organism evidence="5 6">
    <name type="scientific">Nocardioides albus</name>
    <dbReference type="NCBI Taxonomy" id="1841"/>
    <lineage>
        <taxon>Bacteria</taxon>
        <taxon>Bacillati</taxon>
        <taxon>Actinomycetota</taxon>
        <taxon>Actinomycetes</taxon>
        <taxon>Propionibacteriales</taxon>
        <taxon>Nocardioidaceae</taxon>
        <taxon>Nocardioides</taxon>
    </lineage>
</organism>
<dbReference type="Gene3D" id="3.40.50.410">
    <property type="entry name" value="von Willebrand factor, type A domain"/>
    <property type="match status" value="1"/>
</dbReference>
<dbReference type="AlphaFoldDB" id="A0A7W5FAQ7"/>
<dbReference type="SUPFAM" id="SSF53300">
    <property type="entry name" value="vWA-like"/>
    <property type="match status" value="1"/>
</dbReference>
<evidence type="ECO:0000256" key="3">
    <source>
        <dbReference type="SAM" id="SignalP"/>
    </source>
</evidence>
<keyword evidence="2" id="KW-0472">Membrane</keyword>
<proteinExistence type="predicted"/>
<feature type="chain" id="PRO_5030877135" evidence="3">
    <location>
        <begin position="29"/>
        <end position="629"/>
    </location>
</feature>
<dbReference type="Proteomes" id="UP000577707">
    <property type="component" value="Unassembled WGS sequence"/>
</dbReference>
<dbReference type="Pfam" id="PF13519">
    <property type="entry name" value="VWA_2"/>
    <property type="match status" value="1"/>
</dbReference>
<comment type="caution">
    <text evidence="5">The sequence shown here is derived from an EMBL/GenBank/DDBJ whole genome shotgun (WGS) entry which is preliminary data.</text>
</comment>
<feature type="region of interest" description="Disordered" evidence="1">
    <location>
        <begin position="557"/>
        <end position="595"/>
    </location>
</feature>
<evidence type="ECO:0000259" key="4">
    <source>
        <dbReference type="PROSITE" id="PS50234"/>
    </source>
</evidence>
<dbReference type="InterPro" id="IPR036465">
    <property type="entry name" value="vWFA_dom_sf"/>
</dbReference>
<dbReference type="EMBL" id="JACHXG010000011">
    <property type="protein sequence ID" value="MBB3091553.1"/>
    <property type="molecule type" value="Genomic_DNA"/>
</dbReference>
<feature type="domain" description="VWFA" evidence="4">
    <location>
        <begin position="38"/>
        <end position="220"/>
    </location>
</feature>
<keyword evidence="3" id="KW-0732">Signal</keyword>
<reference evidence="5 6" key="1">
    <citation type="submission" date="2020-08" db="EMBL/GenBank/DDBJ databases">
        <title>Genomic Encyclopedia of Type Strains, Phase III (KMG-III): the genomes of soil and plant-associated and newly described type strains.</title>
        <authorList>
            <person name="Whitman W."/>
        </authorList>
    </citation>
    <scope>NUCLEOTIDE SEQUENCE [LARGE SCALE GENOMIC DNA]</scope>
    <source>
        <strain evidence="5 6">CECT 3302</strain>
    </source>
</reference>
<evidence type="ECO:0000256" key="2">
    <source>
        <dbReference type="SAM" id="Phobius"/>
    </source>
</evidence>
<keyword evidence="2" id="KW-1133">Transmembrane helix</keyword>
<feature type="compositionally biased region" description="Acidic residues" evidence="1">
    <location>
        <begin position="559"/>
        <end position="578"/>
    </location>
</feature>
<evidence type="ECO:0000313" key="6">
    <source>
        <dbReference type="Proteomes" id="UP000577707"/>
    </source>
</evidence>
<feature type="transmembrane region" description="Helical" evidence="2">
    <location>
        <begin position="596"/>
        <end position="620"/>
    </location>
</feature>
<name>A0A7W5FAQ7_9ACTN</name>
<keyword evidence="2" id="KW-0812">Transmembrane</keyword>